<organism evidence="7 8">
    <name type="scientific">Eremothecium cymbalariae (strain CBS 270.75 / DBVPG 7215 / KCTC 17166 / NRRL Y-17582)</name>
    <name type="common">Yeast</name>
    <dbReference type="NCBI Taxonomy" id="931890"/>
    <lineage>
        <taxon>Eukaryota</taxon>
        <taxon>Fungi</taxon>
        <taxon>Dikarya</taxon>
        <taxon>Ascomycota</taxon>
        <taxon>Saccharomycotina</taxon>
        <taxon>Saccharomycetes</taxon>
        <taxon>Saccharomycetales</taxon>
        <taxon>Saccharomycetaceae</taxon>
        <taxon>Eremothecium</taxon>
    </lineage>
</organism>
<dbReference type="Pfam" id="PF08630">
    <property type="entry name" value="Dfp1_Him1_M"/>
    <property type="match status" value="1"/>
</dbReference>
<keyword evidence="1" id="KW-0479">Metal-binding</keyword>
<dbReference type="GO" id="GO:0000775">
    <property type="term" value="C:chromosome, centromeric region"/>
    <property type="evidence" value="ECO:0007669"/>
    <property type="project" value="EnsemblFungi"/>
</dbReference>
<feature type="compositionally biased region" description="Low complexity" evidence="5">
    <location>
        <begin position="79"/>
        <end position="93"/>
    </location>
</feature>
<keyword evidence="2 4" id="KW-0863">Zinc-finger</keyword>
<dbReference type="GO" id="GO:0031431">
    <property type="term" value="C:Dbf4-dependent protein kinase complex"/>
    <property type="evidence" value="ECO:0007669"/>
    <property type="project" value="EnsemblFungi"/>
</dbReference>
<dbReference type="GO" id="GO:0060903">
    <property type="term" value="P:positive regulation of meiosis I"/>
    <property type="evidence" value="ECO:0007669"/>
    <property type="project" value="EnsemblFungi"/>
</dbReference>
<evidence type="ECO:0000313" key="8">
    <source>
        <dbReference type="Proteomes" id="UP000006790"/>
    </source>
</evidence>
<protein>
    <recommendedName>
        <fullName evidence="6">DBF4-type domain-containing protein</fullName>
    </recommendedName>
</protein>
<dbReference type="eggNOG" id="KOG4139">
    <property type="taxonomic scope" value="Eukaryota"/>
</dbReference>
<dbReference type="SMART" id="SM00586">
    <property type="entry name" value="ZnF_DBF"/>
    <property type="match status" value="1"/>
</dbReference>
<dbReference type="InterPro" id="IPR013939">
    <property type="entry name" value="Regulatory_Dfp1/Him1"/>
</dbReference>
<dbReference type="RefSeq" id="XP_003645198.1">
    <property type="nucleotide sequence ID" value="XM_003645150.1"/>
</dbReference>
<dbReference type="GO" id="GO:0001100">
    <property type="term" value="P:negative regulation of exit from mitosis"/>
    <property type="evidence" value="ECO:0007669"/>
    <property type="project" value="EnsemblFungi"/>
</dbReference>
<dbReference type="Proteomes" id="UP000006790">
    <property type="component" value="Chromosome 2"/>
</dbReference>
<dbReference type="STRING" id="931890.G8JNV6"/>
<evidence type="ECO:0000256" key="5">
    <source>
        <dbReference type="SAM" id="MobiDB-lite"/>
    </source>
</evidence>
<dbReference type="FunFam" id="6.10.250.3410:FF:000001">
    <property type="entry name" value="Protein DBF4 homolog A"/>
    <property type="match status" value="1"/>
</dbReference>
<dbReference type="OMA" id="GMKIWAI"/>
<evidence type="ECO:0000256" key="4">
    <source>
        <dbReference type="PROSITE-ProRule" id="PRU00600"/>
    </source>
</evidence>
<dbReference type="GeneID" id="11468430"/>
<dbReference type="GO" id="GO:0008270">
    <property type="term" value="F:zinc ion binding"/>
    <property type="evidence" value="ECO:0007669"/>
    <property type="project" value="UniProtKB-KW"/>
</dbReference>
<dbReference type="GO" id="GO:0033314">
    <property type="term" value="P:mitotic DNA replication checkpoint signaling"/>
    <property type="evidence" value="ECO:0007669"/>
    <property type="project" value="EnsemblFungi"/>
</dbReference>
<proteinExistence type="predicted"/>
<dbReference type="GO" id="GO:0006279">
    <property type="term" value="P:premeiotic DNA replication"/>
    <property type="evidence" value="ECO:0007669"/>
    <property type="project" value="EnsemblFungi"/>
</dbReference>
<dbReference type="Gene3D" id="3.40.50.10190">
    <property type="entry name" value="BRCT domain"/>
    <property type="match status" value="1"/>
</dbReference>
<keyword evidence="3" id="KW-0862">Zinc</keyword>
<dbReference type="Gene3D" id="6.10.250.3410">
    <property type="entry name" value="DBF zinc finger"/>
    <property type="match status" value="1"/>
</dbReference>
<dbReference type="InParanoid" id="G8JNV6"/>
<dbReference type="EMBL" id="CP002498">
    <property type="protein sequence ID" value="AET38381.1"/>
    <property type="molecule type" value="Genomic_DNA"/>
</dbReference>
<dbReference type="Pfam" id="PF22437">
    <property type="entry name" value="DBF4_BRCT"/>
    <property type="match status" value="1"/>
</dbReference>
<dbReference type="Pfam" id="PF07535">
    <property type="entry name" value="zf-DBF"/>
    <property type="match status" value="1"/>
</dbReference>
<evidence type="ECO:0000313" key="7">
    <source>
        <dbReference type="EMBL" id="AET38381.1"/>
    </source>
</evidence>
<dbReference type="HOGENOM" id="CLU_023948_0_0_1"/>
<dbReference type="FunCoup" id="G8JNV6">
    <property type="interactions" value="205"/>
</dbReference>
<evidence type="ECO:0000256" key="1">
    <source>
        <dbReference type="ARBA" id="ARBA00022723"/>
    </source>
</evidence>
<dbReference type="AlphaFoldDB" id="G8JNV6"/>
<dbReference type="PROSITE" id="PS51265">
    <property type="entry name" value="ZF_DBF4"/>
    <property type="match status" value="1"/>
</dbReference>
<dbReference type="KEGG" id="erc:Ecym_2671"/>
<dbReference type="GO" id="GO:0043539">
    <property type="term" value="F:protein serine/threonine kinase activator activity"/>
    <property type="evidence" value="ECO:0007669"/>
    <property type="project" value="EnsemblFungi"/>
</dbReference>
<accession>G8JNV6</accession>
<sequence>MGSPLKPLAPPTACAQAAPRAVRSPLKENDPNHQPRPSKACTTLTTTQPFQGKKRSLNLLEETEKGRHKRNRQTGLSYTATTSGGANAASSGAPGRTIEGAVLISRQQAQRRAEQSKITAKDLLDWQQNWRRIMRKDTRIYFDTTIVDHHQGSKLEKRKELLKRGFSTLGARMKAFFDMEVTIVITSRKLDKYENLPEIDVLYRAHKNGYMKIWNYDKAMRFLKNLDVDLDAIEKQQQYGICQTSHGSILMMGANQSHNSVSVGGVITATTNATATLSNLLENERLYGPNDRDPRTKRDDVHYFKYPHVYLYDLWQTWAPLITMEWKPSEINDPEKLPYPNIKPGTFGRCPFVGDGSCDELSTRRILKRYKRDCLNEKYALKLRLLYQDSAEPRPLSDIRDDEQPLFIPHSGKYMDSKKKYMEVMGIDDTRCKKPPPITLLTRQETTGEESLANDDLCKRKSRIPQEIKASGVNQSLDTNAGGSFSMGNGLAPIKASNLNKSLKSLNRLVVDRKFTQQTIPHPPQAAKNSASVTSGATACLDKKSVSPQESATLTATAATASPTPAKRPLQGKLGGGYCENCRVKYEHLDQHIQTEKHQSFAQNHLNFERIDSLINTLREEYTLYGSSQ</sequence>
<dbReference type="InterPro" id="IPR055116">
    <property type="entry name" value="DBF4_BRCT"/>
</dbReference>
<evidence type="ECO:0000256" key="3">
    <source>
        <dbReference type="ARBA" id="ARBA00022833"/>
    </source>
</evidence>
<dbReference type="GO" id="GO:0006270">
    <property type="term" value="P:DNA replication initiation"/>
    <property type="evidence" value="ECO:0007669"/>
    <property type="project" value="EnsemblFungi"/>
</dbReference>
<dbReference type="PANTHER" id="PTHR15375:SF26">
    <property type="entry name" value="PROTEIN CHIFFON"/>
    <property type="match status" value="1"/>
</dbReference>
<gene>
    <name evidence="7" type="ordered locus">Ecym_2671</name>
</gene>
<dbReference type="OrthoDB" id="21380at2759"/>
<feature type="region of interest" description="Disordered" evidence="5">
    <location>
        <begin position="1"/>
        <end position="94"/>
    </location>
</feature>
<feature type="compositionally biased region" description="Polar residues" evidence="5">
    <location>
        <begin position="40"/>
        <end position="50"/>
    </location>
</feature>
<dbReference type="InterPro" id="IPR006572">
    <property type="entry name" value="Znf_DBF"/>
</dbReference>
<dbReference type="GO" id="GO:1903468">
    <property type="term" value="P:positive regulation of DNA replication initiation"/>
    <property type="evidence" value="ECO:0007669"/>
    <property type="project" value="EnsemblFungi"/>
</dbReference>
<feature type="domain" description="DBF4-type" evidence="6">
    <location>
        <begin position="572"/>
        <end position="621"/>
    </location>
</feature>
<dbReference type="InterPro" id="IPR036420">
    <property type="entry name" value="BRCT_dom_sf"/>
</dbReference>
<dbReference type="InterPro" id="IPR038545">
    <property type="entry name" value="Znf_DBF_sf"/>
</dbReference>
<evidence type="ECO:0000259" key="6">
    <source>
        <dbReference type="PROSITE" id="PS51265"/>
    </source>
</evidence>
<dbReference type="GO" id="GO:0000785">
    <property type="term" value="C:chromatin"/>
    <property type="evidence" value="ECO:0007669"/>
    <property type="project" value="EnsemblFungi"/>
</dbReference>
<dbReference type="GO" id="GO:0003688">
    <property type="term" value="F:DNA replication origin binding"/>
    <property type="evidence" value="ECO:0007669"/>
    <property type="project" value="EnsemblFungi"/>
</dbReference>
<dbReference type="InterPro" id="IPR051590">
    <property type="entry name" value="Replication_Regulatory_Kinase"/>
</dbReference>
<evidence type="ECO:0000256" key="2">
    <source>
        <dbReference type="ARBA" id="ARBA00022771"/>
    </source>
</evidence>
<keyword evidence="8" id="KW-1185">Reference proteome</keyword>
<reference evidence="8" key="1">
    <citation type="journal article" date="2012" name="G3 (Bethesda)">
        <title>Pichia sorbitophila, an interspecies yeast hybrid reveals early steps of genome resolution following polyploidization.</title>
        <authorList>
            <person name="Leh Louis V."/>
            <person name="Despons L."/>
            <person name="Friedrich A."/>
            <person name="Martin T."/>
            <person name="Durrens P."/>
            <person name="Casaregola S."/>
            <person name="Neuveglise C."/>
            <person name="Fairhead C."/>
            <person name="Marck C."/>
            <person name="Cruz J.A."/>
            <person name="Straub M.L."/>
            <person name="Kugler V."/>
            <person name="Sacerdot C."/>
            <person name="Uzunov Z."/>
            <person name="Thierry A."/>
            <person name="Weiss S."/>
            <person name="Bleykasten C."/>
            <person name="De Montigny J."/>
            <person name="Jacques N."/>
            <person name="Jung P."/>
            <person name="Lemaire M."/>
            <person name="Mallet S."/>
            <person name="Morel G."/>
            <person name="Richard G.F."/>
            <person name="Sarkar A."/>
            <person name="Savel G."/>
            <person name="Schacherer J."/>
            <person name="Seret M.L."/>
            <person name="Talla E."/>
            <person name="Samson G."/>
            <person name="Jubin C."/>
            <person name="Poulain J."/>
            <person name="Vacherie B."/>
            <person name="Barbe V."/>
            <person name="Pelletier E."/>
            <person name="Sherman D.J."/>
            <person name="Westhof E."/>
            <person name="Weissenbach J."/>
            <person name="Baret P.V."/>
            <person name="Wincker P."/>
            <person name="Gaillardin C."/>
            <person name="Dujon B."/>
            <person name="Souciet J.L."/>
        </authorList>
    </citation>
    <scope>NUCLEOTIDE SEQUENCE [LARGE SCALE GENOMIC DNA]</scope>
    <source>
        <strain evidence="8">CBS 270.75 / DBVPG 7215 / KCTC 17166 / NRRL Y-17582</strain>
    </source>
</reference>
<dbReference type="PANTHER" id="PTHR15375">
    <property type="entry name" value="ACTIVATOR OF S-PHASE KINASE-RELATED"/>
    <property type="match status" value="1"/>
</dbReference>
<name>G8JNV6_ERECY</name>